<dbReference type="PANTHER" id="PTHR35866">
    <property type="entry name" value="PUTATIVE-RELATED"/>
    <property type="match status" value="1"/>
</dbReference>
<dbReference type="PANTHER" id="PTHR35866:SF1">
    <property type="entry name" value="YKGJ FAMILY CYSTEINE CLUSTER PROTEIN"/>
    <property type="match status" value="1"/>
</dbReference>
<protein>
    <submittedName>
        <fullName evidence="1">YkgJ family cysteine cluster protein</fullName>
    </submittedName>
</protein>
<evidence type="ECO:0000313" key="1">
    <source>
        <dbReference type="EMBL" id="RKX65341.1"/>
    </source>
</evidence>
<dbReference type="EMBL" id="QNBC01000096">
    <property type="protein sequence ID" value="RKX65341.1"/>
    <property type="molecule type" value="Genomic_DNA"/>
</dbReference>
<reference evidence="1 2" key="1">
    <citation type="submission" date="2018-06" db="EMBL/GenBank/DDBJ databases">
        <title>Extensive metabolic versatility and redundancy in microbially diverse, dynamic hydrothermal sediments.</title>
        <authorList>
            <person name="Dombrowski N."/>
            <person name="Teske A."/>
            <person name="Baker B.J."/>
        </authorList>
    </citation>
    <scope>NUCLEOTIDE SEQUENCE [LARGE SCALE GENOMIC DNA]</scope>
    <source>
        <strain evidence="1">B35_G9</strain>
    </source>
</reference>
<dbReference type="Pfam" id="PF03692">
    <property type="entry name" value="CxxCxxCC"/>
    <property type="match status" value="1"/>
</dbReference>
<dbReference type="Proteomes" id="UP000282321">
    <property type="component" value="Unassembled WGS sequence"/>
</dbReference>
<dbReference type="InterPro" id="IPR005358">
    <property type="entry name" value="Puta_zinc/iron-chelating_dom"/>
</dbReference>
<evidence type="ECO:0000313" key="2">
    <source>
        <dbReference type="Proteomes" id="UP000282321"/>
    </source>
</evidence>
<comment type="caution">
    <text evidence="1">The sequence shown here is derived from an EMBL/GenBank/DDBJ whole genome shotgun (WGS) entry which is preliminary data.</text>
</comment>
<name>A0A660S8D7_UNCT6</name>
<organism evidence="1 2">
    <name type="scientific">candidate division TA06 bacterium</name>
    <dbReference type="NCBI Taxonomy" id="2250710"/>
    <lineage>
        <taxon>Bacteria</taxon>
        <taxon>Bacteria division TA06</taxon>
    </lineage>
</organism>
<proteinExistence type="predicted"/>
<sequence>MNREAYLISNVKFQCVEECHKCCSGSPGIILVTEEEIETISDFLSIEKTEFIKTYTRIIKNYYSANFGFIDRAYSLKENAENDCIFLENGRCSIYPVRPAQCKTYPFWPSVASSHSSWKSEKAFCPGIGRGKIYTKEEIENTLNYLKSLDYSIKNA</sequence>
<accession>A0A660S8D7</accession>
<gene>
    <name evidence="1" type="ORF">DRP44_06575</name>
</gene>
<dbReference type="AlphaFoldDB" id="A0A660S8D7"/>